<dbReference type="EMBL" id="CAJNIZ010046216">
    <property type="protein sequence ID" value="CAE7743134.1"/>
    <property type="molecule type" value="Genomic_DNA"/>
</dbReference>
<evidence type="ECO:0000313" key="3">
    <source>
        <dbReference type="EMBL" id="CAE7743134.1"/>
    </source>
</evidence>
<accession>A0A812XTI4</accession>
<gene>
    <name evidence="3" type="primary">kidins220b</name>
    <name evidence="3" type="ORF">SPIL2461_LOCUS21414</name>
</gene>
<dbReference type="Gene3D" id="1.25.40.20">
    <property type="entry name" value="Ankyrin repeat-containing domain"/>
    <property type="match status" value="2"/>
</dbReference>
<dbReference type="InterPro" id="IPR002110">
    <property type="entry name" value="Ankyrin_rpt"/>
</dbReference>
<reference evidence="3" key="1">
    <citation type="submission" date="2021-02" db="EMBL/GenBank/DDBJ databases">
        <authorList>
            <person name="Dougan E. K."/>
            <person name="Rhodes N."/>
            <person name="Thang M."/>
            <person name="Chan C."/>
        </authorList>
    </citation>
    <scope>NUCLEOTIDE SEQUENCE</scope>
</reference>
<evidence type="ECO:0000256" key="2">
    <source>
        <dbReference type="ARBA" id="ARBA00023043"/>
    </source>
</evidence>
<sequence length="611" mass="67306">MACCAGPKEITALERHAARLQRAALRRTTSSRQFFDMYTMPLKTFINLTEIRAHEELKDAGMLVHFDSSHGQAMFISHQWAGIGHPDPHLEQIRVLQNALKGILSSDTTYISPGIVIELYVGQSAARAAELTEQPLFLWYDYFCCPQGLYGAEHRAAAIQSIPSYVETSRFFVILCPSIRHVQRGTLLSKSTWASRGWCRLELVVRHLSKRSSIAIEVQSAGRQILSNMLDWVVQPVGEGEFTLAQDVQNVGQVLKDLVRDKLLSYLSAGMLHNYRTILNLQSVIFRHLNMNPIVDMIPGFHSTSSDPCLFFKDEFMHQNGFTSMNRDSAGWTPLCYAALGGSPLLICALLEARADVNDKVKMKGSQLVNLGHNTTVLSICAFLKHNEALTFLLSSRADVDVKDSYGGTAMHWAASGRNPEGVQILCAHGASCTVPAMTGHLPFLFTIGGGAAGVQVLKELLPHTPQADIAESLLAIFLLGGGHPAVVATLIEAGADLNLQTHKENTILNVLLAYYKVRHMWRKSTLSTYAFHCRRATPLMLSIITCSFQAAAVLISAGARTDQVNSRGCTAMDFARQMSAPDYIMRGLEGDPSACEALVIEHSDQFWLTM</sequence>
<keyword evidence="1" id="KW-0677">Repeat</keyword>
<keyword evidence="2" id="KW-0040">ANK repeat</keyword>
<name>A0A812XTI4_SYMPI</name>
<dbReference type="Pfam" id="PF12796">
    <property type="entry name" value="Ank_2"/>
    <property type="match status" value="1"/>
</dbReference>
<dbReference type="InterPro" id="IPR036770">
    <property type="entry name" value="Ankyrin_rpt-contain_sf"/>
</dbReference>
<dbReference type="Pfam" id="PF00023">
    <property type="entry name" value="Ank"/>
    <property type="match status" value="1"/>
</dbReference>
<dbReference type="Proteomes" id="UP000649617">
    <property type="component" value="Unassembled WGS sequence"/>
</dbReference>
<evidence type="ECO:0000313" key="4">
    <source>
        <dbReference type="Proteomes" id="UP000649617"/>
    </source>
</evidence>
<dbReference type="PANTHER" id="PTHR24198:SF165">
    <property type="entry name" value="ANKYRIN REPEAT-CONTAINING PROTEIN-RELATED"/>
    <property type="match status" value="1"/>
</dbReference>
<dbReference type="PANTHER" id="PTHR24198">
    <property type="entry name" value="ANKYRIN REPEAT AND PROTEIN KINASE DOMAIN-CONTAINING PROTEIN"/>
    <property type="match status" value="1"/>
</dbReference>
<evidence type="ECO:0000256" key="1">
    <source>
        <dbReference type="ARBA" id="ARBA00022737"/>
    </source>
</evidence>
<keyword evidence="4" id="KW-1185">Reference proteome</keyword>
<dbReference type="OrthoDB" id="431298at2759"/>
<protein>
    <submittedName>
        <fullName evidence="3">Kidins220b protein</fullName>
    </submittedName>
</protein>
<dbReference type="SUPFAM" id="SSF48403">
    <property type="entry name" value="Ankyrin repeat"/>
    <property type="match status" value="1"/>
</dbReference>
<dbReference type="AlphaFoldDB" id="A0A812XTI4"/>
<dbReference type="SMART" id="SM00248">
    <property type="entry name" value="ANK"/>
    <property type="match status" value="5"/>
</dbReference>
<comment type="caution">
    <text evidence="3">The sequence shown here is derived from an EMBL/GenBank/DDBJ whole genome shotgun (WGS) entry which is preliminary data.</text>
</comment>
<organism evidence="3 4">
    <name type="scientific">Symbiodinium pilosum</name>
    <name type="common">Dinoflagellate</name>
    <dbReference type="NCBI Taxonomy" id="2952"/>
    <lineage>
        <taxon>Eukaryota</taxon>
        <taxon>Sar</taxon>
        <taxon>Alveolata</taxon>
        <taxon>Dinophyceae</taxon>
        <taxon>Suessiales</taxon>
        <taxon>Symbiodiniaceae</taxon>
        <taxon>Symbiodinium</taxon>
    </lineage>
</organism>
<proteinExistence type="predicted"/>